<keyword evidence="2" id="KW-1185">Reference proteome</keyword>
<comment type="caution">
    <text evidence="1">The sequence shown here is derived from an EMBL/GenBank/DDBJ whole genome shotgun (WGS) entry which is preliminary data.</text>
</comment>
<organism evidence="1 2">
    <name type="scientific">Xylophilus ampelinus</name>
    <dbReference type="NCBI Taxonomy" id="54067"/>
    <lineage>
        <taxon>Bacteria</taxon>
        <taxon>Pseudomonadati</taxon>
        <taxon>Pseudomonadota</taxon>
        <taxon>Betaproteobacteria</taxon>
        <taxon>Burkholderiales</taxon>
        <taxon>Xylophilus</taxon>
    </lineage>
</organism>
<evidence type="ECO:0000313" key="2">
    <source>
        <dbReference type="Proteomes" id="UP000247540"/>
    </source>
</evidence>
<accession>A0A318SEF7</accession>
<proteinExistence type="predicted"/>
<sequence>MREMCPKFRPCSQANKIRLLISHRSRKLSLPAL</sequence>
<dbReference type="Proteomes" id="UP000247540">
    <property type="component" value="Unassembled WGS sequence"/>
</dbReference>
<dbReference type="AlphaFoldDB" id="A0A318SEF7"/>
<evidence type="ECO:0000313" key="1">
    <source>
        <dbReference type="EMBL" id="PYE75966.1"/>
    </source>
</evidence>
<dbReference type="EMBL" id="QJTC01000018">
    <property type="protein sequence ID" value="PYE75966.1"/>
    <property type="molecule type" value="Genomic_DNA"/>
</dbReference>
<name>A0A318SEF7_9BURK</name>
<reference evidence="1 2" key="1">
    <citation type="submission" date="2018-06" db="EMBL/GenBank/DDBJ databases">
        <title>Genomic Encyclopedia of Type Strains, Phase III (KMG-III): the genomes of soil and plant-associated and newly described type strains.</title>
        <authorList>
            <person name="Whitman W."/>
        </authorList>
    </citation>
    <scope>NUCLEOTIDE SEQUENCE [LARGE SCALE GENOMIC DNA]</scope>
    <source>
        <strain evidence="1 2">CECT 7646</strain>
    </source>
</reference>
<protein>
    <submittedName>
        <fullName evidence="1">Uncharacterized protein</fullName>
    </submittedName>
</protein>
<gene>
    <name evidence="1" type="ORF">DFQ15_11892</name>
</gene>